<accession>A0A4P2HM91</accession>
<dbReference type="GO" id="GO:0004659">
    <property type="term" value="F:prenyltransferase activity"/>
    <property type="evidence" value="ECO:0007669"/>
    <property type="project" value="InterPro"/>
</dbReference>
<evidence type="ECO:0000256" key="3">
    <source>
        <dbReference type="ARBA" id="ARBA00022723"/>
    </source>
</evidence>
<dbReference type="InterPro" id="IPR000092">
    <property type="entry name" value="Polyprenyl_synt"/>
</dbReference>
<evidence type="ECO:0000256" key="6">
    <source>
        <dbReference type="ARBA" id="ARBA00023268"/>
    </source>
</evidence>
<dbReference type="Pfam" id="PF19086">
    <property type="entry name" value="Terpene_syn_C_2"/>
    <property type="match status" value="1"/>
</dbReference>
<evidence type="ECO:0000256" key="1">
    <source>
        <dbReference type="ARBA" id="ARBA00004721"/>
    </source>
</evidence>
<comment type="similarity">
    <text evidence="7">In the C-terminal section; belongs to the FPP/GGPP synthase family.</text>
</comment>
<dbReference type="GO" id="GO:0046872">
    <property type="term" value="F:metal ion binding"/>
    <property type="evidence" value="ECO:0007669"/>
    <property type="project" value="UniProtKB-KW"/>
</dbReference>
<evidence type="ECO:0000256" key="7">
    <source>
        <dbReference type="ARBA" id="ARBA00038363"/>
    </source>
</evidence>
<dbReference type="GO" id="GO:0043386">
    <property type="term" value="P:mycotoxin biosynthetic process"/>
    <property type="evidence" value="ECO:0007669"/>
    <property type="project" value="UniProtKB-ARBA"/>
</dbReference>
<dbReference type="InterPro" id="IPR033749">
    <property type="entry name" value="Polyprenyl_synt_CS"/>
</dbReference>
<reference evidence="9" key="1">
    <citation type="submission" date="2015-04" db="EMBL/GenBank/DDBJ databases">
        <authorList>
            <person name="Liu H."/>
            <person name="Qiu D."/>
        </authorList>
    </citation>
    <scope>NUCLEOTIDE SEQUENCE</scope>
    <source>
        <strain evidence="9">NRRL 62431</strain>
    </source>
</reference>
<keyword evidence="4" id="KW-0460">Magnesium</keyword>
<evidence type="ECO:0000256" key="5">
    <source>
        <dbReference type="ARBA" id="ARBA00023239"/>
    </source>
</evidence>
<sequence length="739" mass="82844">MADKIADEYAESIDPEIYANNPAYSSLFDPYIHKQTIIADHVSVQCHIDLNGIDAVGSKFGNLNAHAGNFTSLCAPNCLPERLALVAYTVEYAFLHDDETDNAADQEALSLENKMLHQAINQSGMTSVSTRVSPKAQRKAEVQAKIAAEYLRLDPVFGEWFLKAWQTFTASVQDVRSLEFPNLDDYLAFRIVDAAADWTLYNFRWGSGITLTPEEEKIADPMSYAAYAELCLVNDLFSWDKEYAAYVKSNGDVPLVNAVHIVAVTQGLTHCAAKAVVQAEVRAHEERFCFLKEQYEATSSPSESVLRWLKLLEHSMAGNWVWSLCVPRYFKVDRNPYKDHLAKFGSDAVRVLTPQNELLDSKKETKETEQSVVKAPSPKTTVESDVLAKYSSGYPEINEPVLNPYAYINSLPSKNVRQTLIAALNSWYKVPVKSLLIIEGAVNFLHNSSLLLDDIQDGSVLRRGRPVAHQIFGVGQTINTATYLMNEALSLIQMLSPSAVTVYTDEMRNLQLGQGRDLHWSYHTHVPTPAQYIGMVDGKTGGLFRLISRLMRSEATTNSDLDISQFATLLGRHFQIRDDYQNLQSEDNKGFCDDLDEGKLSFPIIVSMQSPGFSNTALSSIFKGSQKGETLTLEMKQYILEEITARGAFTETKAVLRKLHTELLRLLVETEKLAGGIENWALRLLIMKLDLGDEKKKVAHKTDSAWKINQRRAWKGSQKNGRPIDKACFLRAMEEATQK</sequence>
<dbReference type="AlphaFoldDB" id="A0A4P2HM91"/>
<keyword evidence="3" id="KW-0479">Metal-binding</keyword>
<comment type="pathway">
    <text evidence="1">Secondary metabolite biosynthesis; terpenoid biosynthesis.</text>
</comment>
<protein>
    <submittedName>
        <fullName evidence="9">Terpenoid synthase-like protein</fullName>
    </submittedName>
</protein>
<dbReference type="GO" id="GO:0046165">
    <property type="term" value="P:alcohol biosynthetic process"/>
    <property type="evidence" value="ECO:0007669"/>
    <property type="project" value="UniProtKB-ARBA"/>
</dbReference>
<dbReference type="PANTHER" id="PTHR12001">
    <property type="entry name" value="GERANYLGERANYL PYROPHOSPHATE SYNTHASE"/>
    <property type="match status" value="1"/>
</dbReference>
<keyword evidence="2" id="KW-0808">Transferase</keyword>
<dbReference type="InterPro" id="IPR008949">
    <property type="entry name" value="Isoprenoid_synthase_dom_sf"/>
</dbReference>
<name>A0A4P2HM91_9EURO</name>
<dbReference type="EMBL" id="KR063694">
    <property type="protein sequence ID" value="AMO02570.1"/>
    <property type="molecule type" value="mRNA"/>
</dbReference>
<dbReference type="PANTHER" id="PTHR12001:SF72">
    <property type="entry name" value="THIJ_PFPI FAMILY PROTEIN (AFU_ORTHOLOGUE AFUA_3G01210)-RELATED"/>
    <property type="match status" value="1"/>
</dbReference>
<evidence type="ECO:0000313" key="9">
    <source>
        <dbReference type="EMBL" id="AMO02570.1"/>
    </source>
</evidence>
<dbReference type="SFLD" id="SFLDS00005">
    <property type="entry name" value="Isoprenoid_Synthase_Type_I"/>
    <property type="match status" value="1"/>
</dbReference>
<evidence type="ECO:0000256" key="2">
    <source>
        <dbReference type="ARBA" id="ARBA00022679"/>
    </source>
</evidence>
<comment type="similarity">
    <text evidence="8">In the N-terminal section; belongs to the terpene synthase family.</text>
</comment>
<dbReference type="PROSITE" id="PS00444">
    <property type="entry name" value="POLYPRENYL_SYNTHASE_2"/>
    <property type="match status" value="1"/>
</dbReference>
<dbReference type="GO" id="GO:0008299">
    <property type="term" value="P:isoprenoid biosynthetic process"/>
    <property type="evidence" value="ECO:0007669"/>
    <property type="project" value="InterPro"/>
</dbReference>
<dbReference type="Pfam" id="PF00348">
    <property type="entry name" value="polyprenyl_synt"/>
    <property type="match status" value="1"/>
</dbReference>
<evidence type="ECO:0000256" key="8">
    <source>
        <dbReference type="ARBA" id="ARBA00038372"/>
    </source>
</evidence>
<proteinExistence type="evidence at transcript level"/>
<dbReference type="PROSITE" id="PS00723">
    <property type="entry name" value="POLYPRENYL_SYNTHASE_1"/>
    <property type="match status" value="1"/>
</dbReference>
<keyword evidence="5" id="KW-0456">Lyase</keyword>
<organism evidence="9">
    <name type="scientific">Penicillium aurantiogriseum</name>
    <dbReference type="NCBI Taxonomy" id="36655"/>
    <lineage>
        <taxon>Eukaryota</taxon>
        <taxon>Fungi</taxon>
        <taxon>Dikarya</taxon>
        <taxon>Ascomycota</taxon>
        <taxon>Pezizomycotina</taxon>
        <taxon>Eurotiomycetes</taxon>
        <taxon>Eurotiomycetidae</taxon>
        <taxon>Eurotiales</taxon>
        <taxon>Aspergillaceae</taxon>
        <taxon>Penicillium</taxon>
    </lineage>
</organism>
<evidence type="ECO:0000256" key="4">
    <source>
        <dbReference type="ARBA" id="ARBA00022842"/>
    </source>
</evidence>
<dbReference type="Gene3D" id="1.10.600.10">
    <property type="entry name" value="Farnesyl Diphosphate Synthase"/>
    <property type="match status" value="2"/>
</dbReference>
<dbReference type="GO" id="GO:0016829">
    <property type="term" value="F:lyase activity"/>
    <property type="evidence" value="ECO:0007669"/>
    <property type="project" value="UniProtKB-KW"/>
</dbReference>
<keyword evidence="6" id="KW-0511">Multifunctional enzyme</keyword>
<dbReference type="SUPFAM" id="SSF48576">
    <property type="entry name" value="Terpenoid synthases"/>
    <property type="match status" value="2"/>
</dbReference>